<comment type="caution">
    <text evidence="2">The sequence shown here is derived from an EMBL/GenBank/DDBJ whole genome shotgun (WGS) entry which is preliminary data.</text>
</comment>
<dbReference type="EMBL" id="JASBQV010000004">
    <property type="protein sequence ID" value="MDI3234157.1"/>
    <property type="molecule type" value="Genomic_DNA"/>
</dbReference>
<accession>A0ABT6QZQ0</accession>
<gene>
    <name evidence="2" type="ORF">QK289_03985</name>
</gene>
<evidence type="ECO:0000256" key="1">
    <source>
        <dbReference type="SAM" id="Phobius"/>
    </source>
</evidence>
<feature type="transmembrane region" description="Helical" evidence="1">
    <location>
        <begin position="6"/>
        <end position="25"/>
    </location>
</feature>
<name>A0ABT6QZQ0_9BACL</name>
<reference evidence="2 3" key="1">
    <citation type="submission" date="2023-04" db="EMBL/GenBank/DDBJ databases">
        <title>Antarctic isolates genomes.</title>
        <authorList>
            <person name="Dimov S.G."/>
        </authorList>
    </citation>
    <scope>NUCLEOTIDE SEQUENCE [LARGE SCALE GENOMIC DNA]</scope>
    <source>
        <strain evidence="2 3">AL19</strain>
    </source>
</reference>
<keyword evidence="1" id="KW-0812">Transmembrane</keyword>
<sequence length="89" mass="9453">MSLSQELLLLATLIVPMVTGVVEVLKQALTIKKNWIPLIGLLVGICIGFIAAPLSDANVYLRLWAGGIAGLTSSGLYELVTKRSGTTKE</sequence>
<evidence type="ECO:0000313" key="2">
    <source>
        <dbReference type="EMBL" id="MDI3234157.1"/>
    </source>
</evidence>
<protein>
    <submittedName>
        <fullName evidence="2">Holin</fullName>
    </submittedName>
</protein>
<dbReference type="Pfam" id="PF06946">
    <property type="entry name" value="Phage_holin_5_1"/>
    <property type="match status" value="1"/>
</dbReference>
<evidence type="ECO:0000313" key="3">
    <source>
        <dbReference type="Proteomes" id="UP001243286"/>
    </source>
</evidence>
<dbReference type="Proteomes" id="UP001243286">
    <property type="component" value="Unassembled WGS sequence"/>
</dbReference>
<proteinExistence type="predicted"/>
<keyword evidence="3" id="KW-1185">Reference proteome</keyword>
<feature type="transmembrane region" description="Helical" evidence="1">
    <location>
        <begin position="37"/>
        <end position="55"/>
    </location>
</feature>
<feature type="transmembrane region" description="Helical" evidence="1">
    <location>
        <begin position="61"/>
        <end position="80"/>
    </location>
</feature>
<keyword evidence="1" id="KW-1133">Transmembrane helix</keyword>
<dbReference type="InterPro" id="IPR009708">
    <property type="entry name" value="Phage_A118_holin/antiholin"/>
</dbReference>
<organism evidence="2 3">
    <name type="scientific">Exiguobacterium antarcticum</name>
    <dbReference type="NCBI Taxonomy" id="132920"/>
    <lineage>
        <taxon>Bacteria</taxon>
        <taxon>Bacillati</taxon>
        <taxon>Bacillota</taxon>
        <taxon>Bacilli</taxon>
        <taxon>Bacillales</taxon>
        <taxon>Bacillales Family XII. Incertae Sedis</taxon>
        <taxon>Exiguobacterium</taxon>
    </lineage>
</organism>
<dbReference type="RefSeq" id="WP_282354676.1">
    <property type="nucleotide sequence ID" value="NZ_JASBQV010000004.1"/>
</dbReference>
<keyword evidence="1" id="KW-0472">Membrane</keyword>